<dbReference type="KEGG" id="fpf:DCC35_16630"/>
<keyword evidence="1" id="KW-0472">Membrane</keyword>
<evidence type="ECO:0000256" key="1">
    <source>
        <dbReference type="SAM" id="Phobius"/>
    </source>
</evidence>
<dbReference type="Proteomes" id="UP000298616">
    <property type="component" value="Chromosome"/>
</dbReference>
<reference evidence="2 3" key="1">
    <citation type="submission" date="2018-04" db="EMBL/GenBank/DDBJ databases">
        <title>Complete genome uncultured novel isolate.</title>
        <authorList>
            <person name="Merlino G."/>
        </authorList>
    </citation>
    <scope>NUCLEOTIDE SEQUENCE [LARGE SCALE GENOMIC DNA]</scope>
    <source>
        <strain evidence="3">R1DC9</strain>
    </source>
</reference>
<keyword evidence="1" id="KW-0812">Transmembrane</keyword>
<evidence type="ECO:0000313" key="3">
    <source>
        <dbReference type="Proteomes" id="UP000298616"/>
    </source>
</evidence>
<accession>A0A4D7JRU9</accession>
<feature type="transmembrane region" description="Helical" evidence="1">
    <location>
        <begin position="36"/>
        <end position="53"/>
    </location>
</feature>
<evidence type="ECO:0000313" key="2">
    <source>
        <dbReference type="EMBL" id="QCK16250.1"/>
    </source>
</evidence>
<keyword evidence="3" id="KW-1185">Reference proteome</keyword>
<organism evidence="2 3">
    <name type="scientific">Mangrovivirga cuniculi</name>
    <dbReference type="NCBI Taxonomy" id="2715131"/>
    <lineage>
        <taxon>Bacteria</taxon>
        <taxon>Pseudomonadati</taxon>
        <taxon>Bacteroidota</taxon>
        <taxon>Cytophagia</taxon>
        <taxon>Cytophagales</taxon>
        <taxon>Mangrovivirgaceae</taxon>
        <taxon>Mangrovivirga</taxon>
    </lineage>
</organism>
<name>A0A4D7JRU9_9BACT</name>
<dbReference type="EMBL" id="CP028923">
    <property type="protein sequence ID" value="QCK16250.1"/>
    <property type="molecule type" value="Genomic_DNA"/>
</dbReference>
<proteinExistence type="predicted"/>
<keyword evidence="1" id="KW-1133">Transmembrane helix</keyword>
<gene>
    <name evidence="2" type="ORF">DCC35_16630</name>
</gene>
<protein>
    <submittedName>
        <fullName evidence="2">Uncharacterized protein</fullName>
    </submittedName>
</protein>
<feature type="transmembrane region" description="Helical" evidence="1">
    <location>
        <begin position="12"/>
        <end position="30"/>
    </location>
</feature>
<sequence>MPKYKLTPPRIVMFLILLSVGSYLFLTGEFKKLNTYQTVLTIFLFIALTVLVFDKIISYFKK</sequence>
<dbReference type="AlphaFoldDB" id="A0A4D7JRU9"/>